<name>A0ABY6J5W4_9BACT</name>
<gene>
    <name evidence="2" type="ORF">MKQ68_08175</name>
</gene>
<evidence type="ECO:0000313" key="2">
    <source>
        <dbReference type="EMBL" id="UYQ95070.1"/>
    </source>
</evidence>
<dbReference type="Proteomes" id="UP001162741">
    <property type="component" value="Chromosome"/>
</dbReference>
<protein>
    <submittedName>
        <fullName evidence="2">ABATE domain-containing protein</fullName>
    </submittedName>
</protein>
<dbReference type="RefSeq" id="WP_264282870.1">
    <property type="nucleotide sequence ID" value="NZ_CP107006.1"/>
</dbReference>
<proteinExistence type="predicted"/>
<dbReference type="Gene3D" id="1.10.3300.10">
    <property type="entry name" value="Jann2411-like domain"/>
    <property type="match status" value="1"/>
</dbReference>
<evidence type="ECO:0000259" key="1">
    <source>
        <dbReference type="Pfam" id="PF11706"/>
    </source>
</evidence>
<feature type="domain" description="Zinc finger CGNR" evidence="1">
    <location>
        <begin position="158"/>
        <end position="199"/>
    </location>
</feature>
<dbReference type="PANTHER" id="PTHR35525:SF3">
    <property type="entry name" value="BLL6575 PROTEIN"/>
    <property type="match status" value="1"/>
</dbReference>
<accession>A0ABY6J5W4</accession>
<dbReference type="Pfam" id="PF11706">
    <property type="entry name" value="zf-CGNR"/>
    <property type="match status" value="1"/>
</dbReference>
<keyword evidence="3" id="KW-1185">Reference proteome</keyword>
<reference evidence="2" key="1">
    <citation type="submission" date="2022-10" db="EMBL/GenBank/DDBJ databases">
        <title>Chitinophaga sp. nov., isolated from soil.</title>
        <authorList>
            <person name="Jeon C.O."/>
        </authorList>
    </citation>
    <scope>NUCLEOTIDE SEQUENCE</scope>
    <source>
        <strain evidence="2">R8</strain>
    </source>
</reference>
<sequence length="204" mass="23503">MEKHLSKLRLDGGALCLDFTNTIHDRTKEGSFDYLGSYQDVLKWCRHAGVLTAPVMKTLERLAKAYPPKADAVFRKTILLRALLFQLFSDQATGKTPDPMLVEQLNPYLAAAFEQLSLQHLSKKTPATLSFITPELDLPWWLVVKSAVDVLVSEQLLRVRRCPACYWLFIDKSKNRSRRWCNMATCGDLHKVKQFYERKKQTDK</sequence>
<dbReference type="Pfam" id="PF07336">
    <property type="entry name" value="ABATE"/>
    <property type="match status" value="1"/>
</dbReference>
<dbReference type="SUPFAM" id="SSF160904">
    <property type="entry name" value="Jann2411-like"/>
    <property type="match status" value="1"/>
</dbReference>
<dbReference type="EMBL" id="CP107006">
    <property type="protein sequence ID" value="UYQ95070.1"/>
    <property type="molecule type" value="Genomic_DNA"/>
</dbReference>
<dbReference type="InterPro" id="IPR010852">
    <property type="entry name" value="ABATE"/>
</dbReference>
<dbReference type="PANTHER" id="PTHR35525">
    <property type="entry name" value="BLL6575 PROTEIN"/>
    <property type="match status" value="1"/>
</dbReference>
<dbReference type="InterPro" id="IPR023286">
    <property type="entry name" value="ABATE_dom_sf"/>
</dbReference>
<dbReference type="InterPro" id="IPR021005">
    <property type="entry name" value="Znf_CGNR"/>
</dbReference>
<organism evidence="2 3">
    <name type="scientific">Chitinophaga horti</name>
    <dbReference type="NCBI Taxonomy" id="2920382"/>
    <lineage>
        <taxon>Bacteria</taxon>
        <taxon>Pseudomonadati</taxon>
        <taxon>Bacteroidota</taxon>
        <taxon>Chitinophagia</taxon>
        <taxon>Chitinophagales</taxon>
        <taxon>Chitinophagaceae</taxon>
        <taxon>Chitinophaga</taxon>
    </lineage>
</organism>
<evidence type="ECO:0000313" key="3">
    <source>
        <dbReference type="Proteomes" id="UP001162741"/>
    </source>
</evidence>